<proteinExistence type="predicted"/>
<gene>
    <name evidence="1" type="ORF">AMD02_08560</name>
</gene>
<dbReference type="GeneID" id="87597802"/>
<accession>A0A4Y7X1G9</accession>
<comment type="caution">
    <text evidence="1">The sequence shown here is derived from an EMBL/GenBank/DDBJ whole genome shotgun (WGS) entry which is preliminary data.</text>
</comment>
<accession>A0A0M0KKJ2</accession>
<dbReference type="EMBL" id="LILD01000001">
    <property type="protein sequence ID" value="KOO38913.1"/>
    <property type="molecule type" value="Genomic_DNA"/>
</dbReference>
<protein>
    <submittedName>
        <fullName evidence="1">Uncharacterized protein</fullName>
    </submittedName>
</protein>
<evidence type="ECO:0000313" key="1">
    <source>
        <dbReference type="EMBL" id="KOO38913.1"/>
    </source>
</evidence>
<dbReference type="RefSeq" id="WP_053431031.1">
    <property type="nucleotide sequence ID" value="NZ_CP040441.1"/>
</dbReference>
<sequence length="70" mass="7908">MKKGSNKKGNFVQLSKEEKTKYNMKVVTSDVCERCRTQCTIGISYMEKMRKPGAIGYGVPCHLTKGKAYK</sequence>
<reference evidence="1" key="1">
    <citation type="submission" date="2015-08" db="EMBL/GenBank/DDBJ databases">
        <title>Complete DNA Sequence of Pseudomonas syringae pv. actinidiae, the Causal Agent of Kiwifruit Canker Disease.</title>
        <authorList>
            <person name="Rikkerink E.H.A."/>
            <person name="Fineran P.C."/>
        </authorList>
    </citation>
    <scope>NUCLEOTIDE SEQUENCE</scope>
    <source>
        <strain evidence="1">DSM 13666</strain>
    </source>
</reference>
<name>A0A0M0KKJ2_ALKHA</name>
<organism evidence="1">
    <name type="scientific">Halalkalibacterium halodurans</name>
    <name type="common">Bacillus halodurans</name>
    <dbReference type="NCBI Taxonomy" id="86665"/>
    <lineage>
        <taxon>Bacteria</taxon>
        <taxon>Bacillati</taxon>
        <taxon>Bacillota</taxon>
        <taxon>Bacilli</taxon>
        <taxon>Bacillales</taxon>
        <taxon>Bacillaceae</taxon>
        <taxon>Halalkalibacterium (ex Joshi et al. 2022)</taxon>
    </lineage>
</organism>
<dbReference type="PATRIC" id="fig|136160.3.peg.2049"/>
<dbReference type="AlphaFoldDB" id="A0A0M0KKJ2"/>